<evidence type="ECO:0000313" key="3">
    <source>
        <dbReference type="Proteomes" id="UP000316726"/>
    </source>
</evidence>
<evidence type="ECO:0008006" key="4">
    <source>
        <dbReference type="Google" id="ProtNLM"/>
    </source>
</evidence>
<sequence length="323" mass="35787">MRLASTLQGLRKVPSGGERRVVCHLMQRSCPMGREDQGWSHGVGWHRSFASGPEEGSERDGEGTGSSEEQMDKEEAISLRRELEEELDSGEAAEAQTLSTAQEGVDKDEVPLQMPGTKWIELSDLPKAVFPLDVRKFLSENGVAFASHEPLRVRLNNSLDVVSWYVPLKNPSDALAKLQGKGLGLLQCQTRSLSATQAQSMVSETECVLPDGNEYVSLTNVPDDTTWLDVKDFFRGYNIVCNTGIQELKEKQRVGYGGTQGGGRGKSLTKKFLVKFSSSMEAFNAVQFKSHRPFFDRRAMVSLMFCTNDTLAKAEQVTQDELK</sequence>
<feature type="region of interest" description="Disordered" evidence="1">
    <location>
        <begin position="34"/>
        <end position="75"/>
    </location>
</feature>
<evidence type="ECO:0000313" key="2">
    <source>
        <dbReference type="EMBL" id="QDZ24816.1"/>
    </source>
</evidence>
<reference evidence="2 3" key="1">
    <citation type="submission" date="2018-07" db="EMBL/GenBank/DDBJ databases">
        <title>The complete nuclear genome of the prasinophyte Chloropicon primus (CCMP1205).</title>
        <authorList>
            <person name="Pombert J.-F."/>
            <person name="Otis C."/>
            <person name="Turmel M."/>
            <person name="Lemieux C."/>
        </authorList>
    </citation>
    <scope>NUCLEOTIDE SEQUENCE [LARGE SCALE GENOMIC DNA]</scope>
    <source>
        <strain evidence="2 3">CCMP1205</strain>
    </source>
</reference>
<gene>
    <name evidence="2" type="ORF">A3770_14p73340</name>
</gene>
<name>A0A5B8MXF8_9CHLO</name>
<dbReference type="EMBL" id="CP031047">
    <property type="protein sequence ID" value="QDZ24816.1"/>
    <property type="molecule type" value="Genomic_DNA"/>
</dbReference>
<keyword evidence="3" id="KW-1185">Reference proteome</keyword>
<dbReference type="InterPro" id="IPR035979">
    <property type="entry name" value="RBD_domain_sf"/>
</dbReference>
<dbReference type="AlphaFoldDB" id="A0A5B8MXF8"/>
<dbReference type="Proteomes" id="UP000316726">
    <property type="component" value="Chromosome 14"/>
</dbReference>
<protein>
    <recommendedName>
        <fullName evidence="4">RRM domain-containing protein</fullName>
    </recommendedName>
</protein>
<proteinExistence type="predicted"/>
<evidence type="ECO:0000256" key="1">
    <source>
        <dbReference type="SAM" id="MobiDB-lite"/>
    </source>
</evidence>
<dbReference type="GO" id="GO:0003676">
    <property type="term" value="F:nucleic acid binding"/>
    <property type="evidence" value="ECO:0007669"/>
    <property type="project" value="InterPro"/>
</dbReference>
<organism evidence="2 3">
    <name type="scientific">Chloropicon primus</name>
    <dbReference type="NCBI Taxonomy" id="1764295"/>
    <lineage>
        <taxon>Eukaryota</taxon>
        <taxon>Viridiplantae</taxon>
        <taxon>Chlorophyta</taxon>
        <taxon>Chloropicophyceae</taxon>
        <taxon>Chloropicales</taxon>
        <taxon>Chloropicaceae</taxon>
        <taxon>Chloropicon</taxon>
    </lineage>
</organism>
<accession>A0A5B8MXF8</accession>
<dbReference type="SUPFAM" id="SSF54928">
    <property type="entry name" value="RNA-binding domain, RBD"/>
    <property type="match status" value="1"/>
</dbReference>